<dbReference type="Gene3D" id="3.30.70.1010">
    <property type="entry name" value="Translation elongation factor EF1B, gamma chain, conserved domain"/>
    <property type="match status" value="1"/>
</dbReference>
<keyword evidence="7 11" id="KW-0251">Elongation factor</keyword>
<dbReference type="InterPro" id="IPR036249">
    <property type="entry name" value="Thioredoxin-like_sf"/>
</dbReference>
<dbReference type="Proteomes" id="UP000663823">
    <property type="component" value="Unassembled WGS sequence"/>
</dbReference>
<feature type="domain" description="GST C-terminal" evidence="16">
    <location>
        <begin position="91"/>
        <end position="220"/>
    </location>
</feature>
<keyword evidence="13" id="KW-0812">Transmembrane</keyword>
<gene>
    <name evidence="20" type="ORF">FNK824_LOCUS4962</name>
    <name evidence="18" type="ORF">JXQ802_LOCUS15335</name>
    <name evidence="19" type="ORF">OTI717_LOCUS513</name>
    <name evidence="17" type="ORF">PYM288_LOCUS4845</name>
</gene>
<dbReference type="InterPro" id="IPR040079">
    <property type="entry name" value="Glutathione_S-Trfase"/>
</dbReference>
<evidence type="ECO:0000313" key="19">
    <source>
        <dbReference type="EMBL" id="CAF3480804.1"/>
    </source>
</evidence>
<dbReference type="SUPFAM" id="SSF89942">
    <property type="entry name" value="eEF1-gamma domain"/>
    <property type="match status" value="1"/>
</dbReference>
<dbReference type="CDD" id="cd03044">
    <property type="entry name" value="GST_N_EF1Bgamma"/>
    <property type="match status" value="1"/>
</dbReference>
<dbReference type="InterPro" id="IPR001662">
    <property type="entry name" value="EF1B_G_C"/>
</dbReference>
<evidence type="ECO:0000313" key="21">
    <source>
        <dbReference type="Proteomes" id="UP000663870"/>
    </source>
</evidence>
<organism evidence="18 21">
    <name type="scientific">Rotaria sordida</name>
    <dbReference type="NCBI Taxonomy" id="392033"/>
    <lineage>
        <taxon>Eukaryota</taxon>
        <taxon>Metazoa</taxon>
        <taxon>Spiralia</taxon>
        <taxon>Gnathifera</taxon>
        <taxon>Rotifera</taxon>
        <taxon>Eurotatoria</taxon>
        <taxon>Bdelloidea</taxon>
        <taxon>Philodinida</taxon>
        <taxon>Philodinidae</taxon>
        <taxon>Rotaria</taxon>
    </lineage>
</organism>
<dbReference type="InterPro" id="IPR004045">
    <property type="entry name" value="Glutathione_S-Trfase_N"/>
</dbReference>
<feature type="domain" description="EF-1-gamma C-terminal" evidence="14">
    <location>
        <begin position="297"/>
        <end position="457"/>
    </location>
</feature>
<dbReference type="InterPro" id="IPR036282">
    <property type="entry name" value="Glutathione-S-Trfase_C_sf"/>
</dbReference>
<dbReference type="EMBL" id="CAJOAX010000017">
    <property type="protein sequence ID" value="CAF3480804.1"/>
    <property type="molecule type" value="Genomic_DNA"/>
</dbReference>
<dbReference type="EMBL" id="CAJNOH010000046">
    <property type="protein sequence ID" value="CAF0805879.1"/>
    <property type="molecule type" value="Genomic_DNA"/>
</dbReference>
<dbReference type="GO" id="GO:0000139">
    <property type="term" value="C:Golgi membrane"/>
    <property type="evidence" value="ECO:0007669"/>
    <property type="project" value="UniProtKB-SubCell"/>
</dbReference>
<dbReference type="PROSITE" id="PS50405">
    <property type="entry name" value="GST_CTER"/>
    <property type="match status" value="1"/>
</dbReference>
<evidence type="ECO:0000313" key="18">
    <source>
        <dbReference type="EMBL" id="CAF1024637.1"/>
    </source>
</evidence>
<feature type="compositionally biased region" description="Basic and acidic residues" evidence="12">
    <location>
        <begin position="251"/>
        <end position="278"/>
    </location>
</feature>
<keyword evidence="13" id="KW-1133">Transmembrane helix</keyword>
<evidence type="ECO:0000256" key="3">
    <source>
        <dbReference type="ARBA" id="ARBA00004543"/>
    </source>
</evidence>
<dbReference type="SFLD" id="SFLDS00019">
    <property type="entry name" value="Glutathione_Transferase_(cytos"/>
    <property type="match status" value="1"/>
</dbReference>
<feature type="domain" description="GST N-terminal" evidence="15">
    <location>
        <begin position="6"/>
        <end position="90"/>
    </location>
</feature>
<dbReference type="SFLD" id="SFLDG00358">
    <property type="entry name" value="Main_(cytGST)"/>
    <property type="match status" value="1"/>
</dbReference>
<evidence type="ECO:0000256" key="9">
    <source>
        <dbReference type="ARBA" id="ARBA00023034"/>
    </source>
</evidence>
<dbReference type="GO" id="GO:0005634">
    <property type="term" value="C:nucleus"/>
    <property type="evidence" value="ECO:0007669"/>
    <property type="project" value="TreeGrafter"/>
</dbReference>
<dbReference type="InterPro" id="IPR036433">
    <property type="entry name" value="EF1B_G_C_sf"/>
</dbReference>
<comment type="subcellular location">
    <subcellularLocation>
        <location evidence="1">Cell membrane</location>
        <topology evidence="1">Peripheral membrane protein</topology>
    </subcellularLocation>
    <subcellularLocation>
        <location evidence="2">Golgi apparatus membrane</location>
        <topology evidence="2">Peripheral membrane protein</topology>
    </subcellularLocation>
    <subcellularLocation>
        <location evidence="3">Membrane</location>
        <location evidence="3">Caveola</location>
        <topology evidence="3">Peripheral membrane protein</topology>
    </subcellularLocation>
</comment>
<reference evidence="18" key="1">
    <citation type="submission" date="2021-02" db="EMBL/GenBank/DDBJ databases">
        <authorList>
            <person name="Nowell W R."/>
        </authorList>
    </citation>
    <scope>NUCLEOTIDE SEQUENCE</scope>
</reference>
<dbReference type="Proteomes" id="UP000663870">
    <property type="component" value="Unassembled WGS sequence"/>
</dbReference>
<evidence type="ECO:0000313" key="17">
    <source>
        <dbReference type="EMBL" id="CAF0805879.1"/>
    </source>
</evidence>
<feature type="transmembrane region" description="Helical" evidence="13">
    <location>
        <begin position="483"/>
        <end position="516"/>
    </location>
</feature>
<dbReference type="InterPro" id="IPR050802">
    <property type="entry name" value="EF-GSTs"/>
</dbReference>
<dbReference type="GO" id="GO:0005901">
    <property type="term" value="C:caveola"/>
    <property type="evidence" value="ECO:0007669"/>
    <property type="project" value="UniProtKB-SubCell"/>
</dbReference>
<evidence type="ECO:0000256" key="6">
    <source>
        <dbReference type="ARBA" id="ARBA00022475"/>
    </source>
</evidence>
<feature type="compositionally biased region" description="Polar residues" evidence="12">
    <location>
        <begin position="231"/>
        <end position="248"/>
    </location>
</feature>
<dbReference type="FunFam" id="3.40.30.10:FF:000233">
    <property type="entry name" value="Elongation factor 1-gamma"/>
    <property type="match status" value="1"/>
</dbReference>
<dbReference type="Pfam" id="PF02798">
    <property type="entry name" value="GST_N"/>
    <property type="match status" value="1"/>
</dbReference>
<dbReference type="InterPro" id="IPR004046">
    <property type="entry name" value="GST_C"/>
</dbReference>
<feature type="region of interest" description="Disordered" evidence="12">
    <location>
        <begin position="229"/>
        <end position="307"/>
    </location>
</feature>
<dbReference type="GO" id="GO:0070836">
    <property type="term" value="P:caveola assembly"/>
    <property type="evidence" value="ECO:0007669"/>
    <property type="project" value="InterPro"/>
</dbReference>
<keyword evidence="6" id="KW-1003">Cell membrane</keyword>
<dbReference type="PROSITE" id="PS50404">
    <property type="entry name" value="GST_NTER"/>
    <property type="match status" value="1"/>
</dbReference>
<evidence type="ECO:0000256" key="12">
    <source>
        <dbReference type="SAM" id="MobiDB-lite"/>
    </source>
</evidence>
<dbReference type="Proteomes" id="UP000663874">
    <property type="component" value="Unassembled WGS sequence"/>
</dbReference>
<dbReference type="SMART" id="SM01183">
    <property type="entry name" value="EF1G"/>
    <property type="match status" value="1"/>
</dbReference>
<comment type="similarity">
    <text evidence="4">Belongs to the caveolin family.</text>
</comment>
<dbReference type="PANTHER" id="PTHR43986:SF1">
    <property type="entry name" value="ELONGATION FACTOR 1-GAMMA"/>
    <property type="match status" value="1"/>
</dbReference>
<feature type="compositionally biased region" description="Acidic residues" evidence="12">
    <location>
        <begin position="279"/>
        <end position="291"/>
    </location>
</feature>
<dbReference type="SUPFAM" id="SSF52833">
    <property type="entry name" value="Thioredoxin-like"/>
    <property type="match status" value="1"/>
</dbReference>
<keyword evidence="21" id="KW-1185">Reference proteome</keyword>
<dbReference type="Gene3D" id="1.20.1050.10">
    <property type="match status" value="1"/>
</dbReference>
<evidence type="ECO:0000313" key="20">
    <source>
        <dbReference type="EMBL" id="CAF3631842.1"/>
    </source>
</evidence>
<dbReference type="Pfam" id="PF01146">
    <property type="entry name" value="Caveolin"/>
    <property type="match status" value="1"/>
</dbReference>
<dbReference type="PANTHER" id="PTHR43986">
    <property type="entry name" value="ELONGATION FACTOR 1-GAMMA"/>
    <property type="match status" value="1"/>
</dbReference>
<sequence>MASNQGNGTLYTFPGNFRAYKAQIAARYSGARLTIAGEDKFKMNETNRSEEYLNKFPTGKVPAYENDAGVHLFESNAIAHFLSNEQLRGKTLAEQSQVLQWISYGEHEINPTSATLVYPCMGIMQFNKQNHERAKSELQHILQLLNNYLRARTYLVGERITLADIAVACDLLLLFQWILEPHLRDPYPHVNRWFLTLIHQDEFQAVIGKDFKLCEKTAQFDAKKYAEISRQEQPLQTQAATKNIPQGTDQGGKKKEKEEKPTQEAAKPAKKEKPKEKNEDEEAGDETEDVYANEPKQKDPFADMPKTSFNMDEFKRVYSNEDTATKALPYFWSNFDKENCSIWFCEYKYPEDLTQIFMTCNLVSGFFQRLDKLRKHAFASMCVFGENNNNTITGVWVWRGQQLAFELSSDWQVDYESYSWKKLSADDENTKKLVNQYFLWEGEHNEQETLDFFNVIAEPDTSAYNFELLHEISNKVYRYTKIIIYRFLSILIGLPLMLCWGLIFGIYSFTMIWIAVPIRRLCQSAIAEGGLYIQTISDAIVAPLFRSFGQVYSNVRMTLFSHAIDSSKQIQV</sequence>
<dbReference type="EMBL" id="CAJNOL010000355">
    <property type="protein sequence ID" value="CAF1024637.1"/>
    <property type="molecule type" value="Genomic_DNA"/>
</dbReference>
<dbReference type="CDD" id="cd03181">
    <property type="entry name" value="GST_C_EF1Bgamma_like"/>
    <property type="match status" value="1"/>
</dbReference>
<evidence type="ECO:0000259" key="15">
    <source>
        <dbReference type="PROSITE" id="PS50404"/>
    </source>
</evidence>
<name>A0A814IHU9_9BILA</name>
<evidence type="ECO:0000256" key="13">
    <source>
        <dbReference type="SAM" id="Phobius"/>
    </source>
</evidence>
<dbReference type="Pfam" id="PF00043">
    <property type="entry name" value="GST_C"/>
    <property type="match status" value="1"/>
</dbReference>
<accession>A0A814IHU9</accession>
<evidence type="ECO:0000256" key="2">
    <source>
        <dbReference type="ARBA" id="ARBA00004395"/>
    </source>
</evidence>
<dbReference type="AlphaFoldDB" id="A0A814IHU9"/>
<dbReference type="FunFam" id="3.30.70.1010:FF:000001">
    <property type="entry name" value="Elongation factor 1-gamma 1"/>
    <property type="match status" value="1"/>
</dbReference>
<dbReference type="Pfam" id="PF00647">
    <property type="entry name" value="EF1G"/>
    <property type="match status" value="1"/>
</dbReference>
<evidence type="ECO:0000256" key="7">
    <source>
        <dbReference type="ARBA" id="ARBA00022768"/>
    </source>
</evidence>
<evidence type="ECO:0000256" key="8">
    <source>
        <dbReference type="ARBA" id="ARBA00022917"/>
    </source>
</evidence>
<evidence type="ECO:0000256" key="11">
    <source>
        <dbReference type="PROSITE-ProRule" id="PRU00519"/>
    </source>
</evidence>
<dbReference type="InterPro" id="IPR010987">
    <property type="entry name" value="Glutathione-S-Trfase_C-like"/>
</dbReference>
<evidence type="ECO:0000259" key="16">
    <source>
        <dbReference type="PROSITE" id="PS50405"/>
    </source>
</evidence>
<dbReference type="PROSITE" id="PS50040">
    <property type="entry name" value="EF1G_C"/>
    <property type="match status" value="1"/>
</dbReference>
<evidence type="ECO:0000256" key="1">
    <source>
        <dbReference type="ARBA" id="ARBA00004202"/>
    </source>
</evidence>
<protein>
    <recommendedName>
        <fullName evidence="5">Elongation factor 1-gamma</fullName>
    </recommendedName>
</protein>
<dbReference type="GO" id="GO:0003746">
    <property type="term" value="F:translation elongation factor activity"/>
    <property type="evidence" value="ECO:0007669"/>
    <property type="project" value="UniProtKB-UniRule"/>
</dbReference>
<keyword evidence="10 13" id="KW-0472">Membrane</keyword>
<evidence type="ECO:0000259" key="14">
    <source>
        <dbReference type="PROSITE" id="PS50040"/>
    </source>
</evidence>
<keyword evidence="9" id="KW-0333">Golgi apparatus</keyword>
<dbReference type="InterPro" id="IPR001612">
    <property type="entry name" value="Caveolin"/>
</dbReference>
<dbReference type="EMBL" id="CAJOBE010000381">
    <property type="protein sequence ID" value="CAF3631842.1"/>
    <property type="molecule type" value="Genomic_DNA"/>
</dbReference>
<evidence type="ECO:0000256" key="10">
    <source>
        <dbReference type="ARBA" id="ARBA00023136"/>
    </source>
</evidence>
<proteinExistence type="inferred from homology"/>
<dbReference type="FunFam" id="1.20.1050.10:FF:000006">
    <property type="entry name" value="Elongation factor 1 gamma"/>
    <property type="match status" value="1"/>
</dbReference>
<evidence type="ECO:0000256" key="4">
    <source>
        <dbReference type="ARBA" id="ARBA00010988"/>
    </source>
</evidence>
<keyword evidence="8 11" id="KW-0648">Protein biosynthesis</keyword>
<dbReference type="SUPFAM" id="SSF47616">
    <property type="entry name" value="GST C-terminal domain-like"/>
    <property type="match status" value="1"/>
</dbReference>
<comment type="caution">
    <text evidence="18">The sequence shown here is derived from an EMBL/GenBank/DDBJ whole genome shotgun (WGS) entry which is preliminary data.</text>
</comment>
<dbReference type="Proteomes" id="UP000663854">
    <property type="component" value="Unassembled WGS sequence"/>
</dbReference>
<dbReference type="Gene3D" id="3.40.30.10">
    <property type="entry name" value="Glutaredoxin"/>
    <property type="match status" value="1"/>
</dbReference>
<evidence type="ECO:0000256" key="5">
    <source>
        <dbReference type="ARBA" id="ARBA00022218"/>
    </source>
</evidence>